<name>A0ABQ8SCQ6_PERAM</name>
<accession>A0ABQ8SCQ6</accession>
<gene>
    <name evidence="1" type="ORF">ANN_20214</name>
</gene>
<sequence length="276" mass="31398">MRQKYDFCGFVFLKPVHVQNGPLPPQYTPNNNVQQSDIPTGLLLMEYHYMHVQSELSVPLVFVVLWRTLCPLELPIGRSLEGLNAEIEAGTLQHFLFVLFISGSSLFSAWTSLGMSEVLIKKIRREGVCAGDEKLESPGKNRPRELLILVDDMNRCILRRKIQEFYTVQKEVPTLKKLLKVPGEAIISKVGEKRYGKLRFSYDDLRRTNIADDSNRQRSSSEVASSPANFVFASKANADDVRRAQRRSLTFIAVKKPCTFKSTGQNSSDDRRRRSS</sequence>
<reference evidence="1 2" key="1">
    <citation type="journal article" date="2022" name="Allergy">
        <title>Genome assembly and annotation of Periplaneta americana reveal a comprehensive cockroach allergen profile.</title>
        <authorList>
            <person name="Wang L."/>
            <person name="Xiong Q."/>
            <person name="Saelim N."/>
            <person name="Wang L."/>
            <person name="Nong W."/>
            <person name="Wan A.T."/>
            <person name="Shi M."/>
            <person name="Liu X."/>
            <person name="Cao Q."/>
            <person name="Hui J.H.L."/>
            <person name="Sookrung N."/>
            <person name="Leung T.F."/>
            <person name="Tungtrongchitr A."/>
            <person name="Tsui S.K.W."/>
        </authorList>
    </citation>
    <scope>NUCLEOTIDE SEQUENCE [LARGE SCALE GENOMIC DNA]</scope>
    <source>
        <strain evidence="1">PWHHKU_190912</strain>
    </source>
</reference>
<protein>
    <submittedName>
        <fullName evidence="1">Uncharacterized protein</fullName>
    </submittedName>
</protein>
<organism evidence="1 2">
    <name type="scientific">Periplaneta americana</name>
    <name type="common">American cockroach</name>
    <name type="synonym">Blatta americana</name>
    <dbReference type="NCBI Taxonomy" id="6978"/>
    <lineage>
        <taxon>Eukaryota</taxon>
        <taxon>Metazoa</taxon>
        <taxon>Ecdysozoa</taxon>
        <taxon>Arthropoda</taxon>
        <taxon>Hexapoda</taxon>
        <taxon>Insecta</taxon>
        <taxon>Pterygota</taxon>
        <taxon>Neoptera</taxon>
        <taxon>Polyneoptera</taxon>
        <taxon>Dictyoptera</taxon>
        <taxon>Blattodea</taxon>
        <taxon>Blattoidea</taxon>
        <taxon>Blattidae</taxon>
        <taxon>Blattinae</taxon>
        <taxon>Periplaneta</taxon>
    </lineage>
</organism>
<keyword evidence="2" id="KW-1185">Reference proteome</keyword>
<evidence type="ECO:0000313" key="2">
    <source>
        <dbReference type="Proteomes" id="UP001148838"/>
    </source>
</evidence>
<dbReference type="Proteomes" id="UP001148838">
    <property type="component" value="Unassembled WGS sequence"/>
</dbReference>
<comment type="caution">
    <text evidence="1">The sequence shown here is derived from an EMBL/GenBank/DDBJ whole genome shotgun (WGS) entry which is preliminary data.</text>
</comment>
<dbReference type="EMBL" id="JAJSOF020000031">
    <property type="protein sequence ID" value="KAJ4431615.1"/>
    <property type="molecule type" value="Genomic_DNA"/>
</dbReference>
<proteinExistence type="predicted"/>
<evidence type="ECO:0000313" key="1">
    <source>
        <dbReference type="EMBL" id="KAJ4431615.1"/>
    </source>
</evidence>